<dbReference type="PANTHER" id="PTHR13068:SF151">
    <property type="entry name" value="TRANSCRIPTION TERMINATION FACTOR MTERF9, CHLOROPLASTIC"/>
    <property type="match status" value="1"/>
</dbReference>
<name>D7G420_ECTSI</name>
<evidence type="ECO:0000256" key="1">
    <source>
        <dbReference type="ARBA" id="ARBA00007692"/>
    </source>
</evidence>
<dbReference type="InterPro" id="IPR038538">
    <property type="entry name" value="MTERF_sf"/>
</dbReference>
<dbReference type="PANTHER" id="PTHR13068">
    <property type="entry name" value="CGI-12 PROTEIN-RELATED"/>
    <property type="match status" value="1"/>
</dbReference>
<dbReference type="EMBL" id="FN649758">
    <property type="protein sequence ID" value="CBJ27055.1"/>
    <property type="molecule type" value="Genomic_DNA"/>
</dbReference>
<feature type="region of interest" description="Disordered" evidence="3">
    <location>
        <begin position="65"/>
        <end position="126"/>
    </location>
</feature>
<accession>D7G420</accession>
<evidence type="ECO:0000256" key="2">
    <source>
        <dbReference type="ARBA" id="ARBA00022946"/>
    </source>
</evidence>
<sequence>MHGAALALSGTNPPFVGSTVFEAFPTSQTSDTRNGSGSGSGSSGSAAFLDLHGATTPLSELSAASEHLGPHDGVLPSPTLAGCKRSQPTGGWSSSNDGNDQERAAAGADSSRTCMRRNQDHDHSEARPSRFIMQGAAAAAAAAAGVVGETTATAAAAAAVFVPGVAAADAVDGSASDPVSCLGDYNFSFEELNKMSKRYPTVNTLGDKAPMPLLGWLTRELDMNHFDMRCLILRHPRLMAYRVTSHVAPKTKWLRERLGLGQAALRKLVTTYPAVLSRSVEKNLEPKFKWLEERLGASQEEVAVLIKRFPLIFGYSTTQNLEPTVLFFMVDLSGEQEEIKSAIMSCPSILSRSLDKRMLPRAQQMREKDIEPRFGPHKWVVSTYTDKQFTRWLEGRGT</sequence>
<dbReference type="eggNOG" id="KOG1267">
    <property type="taxonomic scope" value="Eukaryota"/>
</dbReference>
<feature type="compositionally biased region" description="Basic and acidic residues" evidence="3">
    <location>
        <begin position="117"/>
        <end position="126"/>
    </location>
</feature>
<proteinExistence type="inferred from homology"/>
<evidence type="ECO:0000313" key="4">
    <source>
        <dbReference type="EMBL" id="CBJ27055.1"/>
    </source>
</evidence>
<feature type="compositionally biased region" description="Polar residues" evidence="3">
    <location>
        <begin position="86"/>
        <end position="98"/>
    </location>
</feature>
<dbReference type="GO" id="GO:0003676">
    <property type="term" value="F:nucleic acid binding"/>
    <property type="evidence" value="ECO:0007669"/>
    <property type="project" value="InterPro"/>
</dbReference>
<dbReference type="EMBL" id="FN648752">
    <property type="protein sequence ID" value="CBJ27055.1"/>
    <property type="molecule type" value="Genomic_DNA"/>
</dbReference>
<evidence type="ECO:0000313" key="5">
    <source>
        <dbReference type="Proteomes" id="UP000002630"/>
    </source>
</evidence>
<keyword evidence="5" id="KW-1185">Reference proteome</keyword>
<dbReference type="Pfam" id="PF02536">
    <property type="entry name" value="mTERF"/>
    <property type="match status" value="1"/>
</dbReference>
<dbReference type="OrthoDB" id="637682at2759"/>
<dbReference type="InParanoid" id="D7G420"/>
<comment type="similarity">
    <text evidence="1">Belongs to the mTERF family.</text>
</comment>
<feature type="region of interest" description="Disordered" evidence="3">
    <location>
        <begin position="26"/>
        <end position="48"/>
    </location>
</feature>
<dbReference type="STRING" id="2880.D7G420"/>
<reference evidence="4 5" key="1">
    <citation type="journal article" date="2010" name="Nature">
        <title>The Ectocarpus genome and the independent evolution of multicellularity in brown algae.</title>
        <authorList>
            <person name="Cock J.M."/>
            <person name="Sterck L."/>
            <person name="Rouze P."/>
            <person name="Scornet D."/>
            <person name="Allen A.E."/>
            <person name="Amoutzias G."/>
            <person name="Anthouard V."/>
            <person name="Artiguenave F."/>
            <person name="Aury J.M."/>
            <person name="Badger J.H."/>
            <person name="Beszteri B."/>
            <person name="Billiau K."/>
            <person name="Bonnet E."/>
            <person name="Bothwell J.H."/>
            <person name="Bowler C."/>
            <person name="Boyen C."/>
            <person name="Brownlee C."/>
            <person name="Carrano C.J."/>
            <person name="Charrier B."/>
            <person name="Cho G.Y."/>
            <person name="Coelho S.M."/>
            <person name="Collen J."/>
            <person name="Corre E."/>
            <person name="Da Silva C."/>
            <person name="Delage L."/>
            <person name="Delaroque N."/>
            <person name="Dittami S.M."/>
            <person name="Doulbeau S."/>
            <person name="Elias M."/>
            <person name="Farnham G."/>
            <person name="Gachon C.M."/>
            <person name="Gschloessl B."/>
            <person name="Heesch S."/>
            <person name="Jabbari K."/>
            <person name="Jubin C."/>
            <person name="Kawai H."/>
            <person name="Kimura K."/>
            <person name="Kloareg B."/>
            <person name="Kupper F.C."/>
            <person name="Lang D."/>
            <person name="Le Bail A."/>
            <person name="Leblanc C."/>
            <person name="Lerouge P."/>
            <person name="Lohr M."/>
            <person name="Lopez P.J."/>
            <person name="Martens C."/>
            <person name="Maumus F."/>
            <person name="Michel G."/>
            <person name="Miranda-Saavedra D."/>
            <person name="Morales J."/>
            <person name="Moreau H."/>
            <person name="Motomura T."/>
            <person name="Nagasato C."/>
            <person name="Napoli C.A."/>
            <person name="Nelson D.R."/>
            <person name="Nyvall-Collen P."/>
            <person name="Peters A.F."/>
            <person name="Pommier C."/>
            <person name="Potin P."/>
            <person name="Poulain J."/>
            <person name="Quesneville H."/>
            <person name="Read B."/>
            <person name="Rensing S.A."/>
            <person name="Ritter A."/>
            <person name="Rousvoal S."/>
            <person name="Samanta M."/>
            <person name="Samson G."/>
            <person name="Schroeder D.C."/>
            <person name="Segurens B."/>
            <person name="Strittmatter M."/>
            <person name="Tonon T."/>
            <person name="Tregear J.W."/>
            <person name="Valentin K."/>
            <person name="von Dassow P."/>
            <person name="Yamagishi T."/>
            <person name="Van de Peer Y."/>
            <person name="Wincker P."/>
        </authorList>
    </citation>
    <scope>NUCLEOTIDE SEQUENCE [LARGE SCALE GENOMIC DNA]</scope>
    <source>
        <strain evidence="5">Ec32 / CCAP1310/4</strain>
    </source>
</reference>
<keyword evidence="2" id="KW-0809">Transit peptide</keyword>
<dbReference type="AlphaFoldDB" id="D7G420"/>
<dbReference type="Proteomes" id="UP000002630">
    <property type="component" value="Linkage Group LG33"/>
</dbReference>
<dbReference type="SMART" id="SM00733">
    <property type="entry name" value="Mterf"/>
    <property type="match status" value="4"/>
</dbReference>
<organism evidence="4 5">
    <name type="scientific">Ectocarpus siliculosus</name>
    <name type="common">Brown alga</name>
    <name type="synonym">Conferva siliculosa</name>
    <dbReference type="NCBI Taxonomy" id="2880"/>
    <lineage>
        <taxon>Eukaryota</taxon>
        <taxon>Sar</taxon>
        <taxon>Stramenopiles</taxon>
        <taxon>Ochrophyta</taxon>
        <taxon>PX clade</taxon>
        <taxon>Phaeophyceae</taxon>
        <taxon>Ectocarpales</taxon>
        <taxon>Ectocarpaceae</taxon>
        <taxon>Ectocarpus</taxon>
    </lineage>
</organism>
<gene>
    <name evidence="4" type="ORF">Esi_0054_0104</name>
</gene>
<dbReference type="InterPro" id="IPR003690">
    <property type="entry name" value="MTERF"/>
</dbReference>
<evidence type="ECO:0000256" key="3">
    <source>
        <dbReference type="SAM" id="MobiDB-lite"/>
    </source>
</evidence>
<protein>
    <submittedName>
        <fullName evidence="4">Uncharacterized protein</fullName>
    </submittedName>
</protein>
<dbReference type="Gene3D" id="1.25.70.10">
    <property type="entry name" value="Transcription termination factor 3, mitochondrial"/>
    <property type="match status" value="1"/>
</dbReference>